<dbReference type="InterPro" id="IPR000700">
    <property type="entry name" value="PAS-assoc_C"/>
</dbReference>
<dbReference type="Gene3D" id="1.10.287.130">
    <property type="match status" value="1"/>
</dbReference>
<evidence type="ECO:0000313" key="15">
    <source>
        <dbReference type="Proteomes" id="UP001060164"/>
    </source>
</evidence>
<dbReference type="InterPro" id="IPR001610">
    <property type="entry name" value="PAC"/>
</dbReference>
<dbReference type="InterPro" id="IPR004358">
    <property type="entry name" value="Sig_transdc_His_kin-like_C"/>
</dbReference>
<evidence type="ECO:0000313" key="14">
    <source>
        <dbReference type="EMBL" id="UWP59632.1"/>
    </source>
</evidence>
<evidence type="ECO:0000259" key="12">
    <source>
        <dbReference type="PROSITE" id="PS50112"/>
    </source>
</evidence>
<comment type="catalytic activity">
    <reaction evidence="1">
        <text>ATP + protein L-histidine = ADP + protein N-phospho-L-histidine.</text>
        <dbReference type="EC" id="2.7.13.3"/>
    </reaction>
</comment>
<evidence type="ECO:0000256" key="2">
    <source>
        <dbReference type="ARBA" id="ARBA00012438"/>
    </source>
</evidence>
<dbReference type="InterPro" id="IPR013655">
    <property type="entry name" value="PAS_fold_3"/>
</dbReference>
<keyword evidence="5" id="KW-0808">Transferase</keyword>
<keyword evidence="6" id="KW-0418">Kinase</keyword>
<dbReference type="SUPFAM" id="SSF47384">
    <property type="entry name" value="Homodimeric domain of signal transducing histidine kinase"/>
    <property type="match status" value="1"/>
</dbReference>
<gene>
    <name evidence="14" type="ORF">NQ502_00795</name>
</gene>
<evidence type="ECO:0000259" key="13">
    <source>
        <dbReference type="PROSITE" id="PS50113"/>
    </source>
</evidence>
<dbReference type="EMBL" id="CP102290">
    <property type="protein sequence ID" value="UWP59632.1"/>
    <property type="molecule type" value="Genomic_DNA"/>
</dbReference>
<feature type="domain" description="PAS" evidence="12">
    <location>
        <begin position="268"/>
        <end position="342"/>
    </location>
</feature>
<dbReference type="PROSITE" id="PS50109">
    <property type="entry name" value="HIS_KIN"/>
    <property type="match status" value="1"/>
</dbReference>
<dbReference type="RefSeq" id="WP_028528327.1">
    <property type="nucleotide sequence ID" value="NZ_CABLBR010000010.1"/>
</dbReference>
<feature type="domain" description="PAC" evidence="13">
    <location>
        <begin position="223"/>
        <end position="274"/>
    </location>
</feature>
<dbReference type="Pfam" id="PF00512">
    <property type="entry name" value="HisKA"/>
    <property type="match status" value="1"/>
</dbReference>
<evidence type="ECO:0000259" key="11">
    <source>
        <dbReference type="PROSITE" id="PS50110"/>
    </source>
</evidence>
<dbReference type="Gene3D" id="3.40.50.2300">
    <property type="match status" value="1"/>
</dbReference>
<keyword evidence="14" id="KW-0547">Nucleotide-binding</keyword>
<dbReference type="SUPFAM" id="SSF55785">
    <property type="entry name" value="PYP-like sensor domain (PAS domain)"/>
    <property type="match status" value="2"/>
</dbReference>
<evidence type="ECO:0000256" key="7">
    <source>
        <dbReference type="ARBA" id="ARBA00023012"/>
    </source>
</evidence>
<dbReference type="InterPro" id="IPR037401">
    <property type="entry name" value="SnoaL-like"/>
</dbReference>
<dbReference type="PRINTS" id="PR00344">
    <property type="entry name" value="BCTRLSENSOR"/>
</dbReference>
<dbReference type="Gene3D" id="3.30.450.20">
    <property type="entry name" value="PAS domain"/>
    <property type="match status" value="2"/>
</dbReference>
<dbReference type="SMART" id="SM00448">
    <property type="entry name" value="REC"/>
    <property type="match status" value="1"/>
</dbReference>
<dbReference type="PANTHER" id="PTHR43047">
    <property type="entry name" value="TWO-COMPONENT HISTIDINE PROTEIN KINASE"/>
    <property type="match status" value="1"/>
</dbReference>
<evidence type="ECO:0000256" key="4">
    <source>
        <dbReference type="ARBA" id="ARBA00022553"/>
    </source>
</evidence>
<comment type="function">
    <text evidence="8">May play the central regulatory role in sporulation. It may be an element of the effector pathway responsible for the activation of sporulation genes in response to nutritional stress. Spo0A may act in concert with spo0H (a sigma factor) to control the expression of some genes that are critical to the sporulation process.</text>
</comment>
<dbReference type="InterPro" id="IPR036097">
    <property type="entry name" value="HisK_dim/P_sf"/>
</dbReference>
<dbReference type="SMART" id="SM00091">
    <property type="entry name" value="PAS"/>
    <property type="match status" value="2"/>
</dbReference>
<dbReference type="CDD" id="cd16922">
    <property type="entry name" value="HATPase_EvgS-ArcB-TorS-like"/>
    <property type="match status" value="1"/>
</dbReference>
<keyword evidence="7" id="KW-0902">Two-component regulatory system</keyword>
<evidence type="ECO:0000256" key="5">
    <source>
        <dbReference type="ARBA" id="ARBA00022679"/>
    </source>
</evidence>
<dbReference type="InterPro" id="IPR003661">
    <property type="entry name" value="HisK_dim/P_dom"/>
</dbReference>
<reference evidence="14" key="1">
    <citation type="journal article" date="2022" name="Cell">
        <title>Design, construction, and in vivo augmentation of a complex gut microbiome.</title>
        <authorList>
            <person name="Cheng A.G."/>
            <person name="Ho P.Y."/>
            <person name="Aranda-Diaz A."/>
            <person name="Jain S."/>
            <person name="Yu F.B."/>
            <person name="Meng X."/>
            <person name="Wang M."/>
            <person name="Iakiviak M."/>
            <person name="Nagashima K."/>
            <person name="Zhao A."/>
            <person name="Murugkar P."/>
            <person name="Patil A."/>
            <person name="Atabakhsh K."/>
            <person name="Weakley A."/>
            <person name="Yan J."/>
            <person name="Brumbaugh A.R."/>
            <person name="Higginbottom S."/>
            <person name="Dimas A."/>
            <person name="Shiver A.L."/>
            <person name="Deutschbauer A."/>
            <person name="Neff N."/>
            <person name="Sonnenburg J.L."/>
            <person name="Huang K.C."/>
            <person name="Fischbach M.A."/>
        </authorList>
    </citation>
    <scope>NUCLEOTIDE SEQUENCE</scope>
    <source>
        <strain evidence="14">DSM 19829</strain>
    </source>
</reference>
<feature type="domain" description="Response regulatory" evidence="11">
    <location>
        <begin position="929"/>
        <end position="1050"/>
    </location>
</feature>
<feature type="modified residue" description="4-aspartylphosphate" evidence="9">
    <location>
        <position position="981"/>
    </location>
</feature>
<dbReference type="SMART" id="SM00388">
    <property type="entry name" value="HisKA"/>
    <property type="match status" value="1"/>
</dbReference>
<evidence type="ECO:0000256" key="9">
    <source>
        <dbReference type="PROSITE-ProRule" id="PRU00169"/>
    </source>
</evidence>
<dbReference type="Proteomes" id="UP001060164">
    <property type="component" value="Chromosome"/>
</dbReference>
<dbReference type="CDD" id="cd00082">
    <property type="entry name" value="HisKA"/>
    <property type="match status" value="1"/>
</dbReference>
<sequence>MNHMKTPKDTALAFCQAWFEKCDLQATVVFLHDHINFVGTGEGESARGKAEMTEYISKDISELAQPFICSLQDLNEQKVTEQVCNLSMNMTLKNEQYLWRLRAFFSLLQDGSGTWKICGLHFAEPSAHQRGSEHYPQTLVIENIARRRQELLDESVPGGMMGCYIAQGLPLYFVNRQMLNTLGYDSEQEFISDVGGMLTNCIHPGDRKLIRDTNELLEKLETYAVEYRLKKKDGTYLWFHGAGRKVIAEDGRPAVLSVCIDITEQKKLRNELLHLYNNIPGAVFRCRFDPDFSVIDANDGLFDFLGYTREEFAALGNKMSAVIYPDDLAVMSDKIKRQLINGNTIHNENRLVCKDGTIKWISIKAQLFQESENAQFFCVFVDITEEKLMQARNQELYKQELTNFARLSSKEGSIQGTINVTQNRVEKYLSTTKAALAHVGDTYDQIILNLADSAVDPAAGEEIFRTMAREKVLADYAAGKTDYEFVFLRKSMMESFFWSSTKFRSCLNPENGDVIIFLYTTDVTEQKLQEILLQKIARLDYELLTDVNIYEDSYRVLSFKEEAVTKIAPRGEFQKEVRAISESFADQVTRQEYIRKLDYDYMTAQLERAPSYTFILEERTGQERSRLRRHEIFYIEKELGRVCIARSDVTEVVQKERQQKMELSAALSAAKKANAAKSEFLSRMSHEIRTPMNAIIGMSGIAAQCIGNDEQVAECISRIKVSSQFMLALINDILDMSRIENGKLILKKETISAAEFLQEFNDLCCSQADAAGVDFECTVDGFLSDYYIGDAMKLKQVLLNIVNNAIKFTGRGGRVLLRVKEDKRTDTGVTLCFVVADTGVGMSESFIPRIFEPFSQESTGTTAMYGGTGLGLAISKSIIDMMDGDISVRSEKGRGSEFTVTVPMDIADEPVPRIRAQDDSVCDDFTGLRILLAEDNAINTEVAVAILENRGFTVDTAENGLCALETFGRSPDGYYSAILMDIMMPVMDGLTAARHIRRLGRSDASKVPIIAMTANAFDSDRKKSRAAGMNGHISKPVDVGRLFEVLAGLLPGGDEYET</sequence>
<evidence type="ECO:0000256" key="8">
    <source>
        <dbReference type="ARBA" id="ARBA00024867"/>
    </source>
</evidence>
<dbReference type="EC" id="2.7.13.3" evidence="2"/>
<keyword evidence="4 9" id="KW-0597">Phosphoprotein</keyword>
<dbReference type="InterPro" id="IPR011006">
    <property type="entry name" value="CheY-like_superfamily"/>
</dbReference>
<dbReference type="PANTHER" id="PTHR43047:SF72">
    <property type="entry name" value="OSMOSENSING HISTIDINE PROTEIN KINASE SLN1"/>
    <property type="match status" value="1"/>
</dbReference>
<evidence type="ECO:0000256" key="1">
    <source>
        <dbReference type="ARBA" id="ARBA00000085"/>
    </source>
</evidence>
<feature type="domain" description="PAC" evidence="13">
    <location>
        <begin position="345"/>
        <end position="395"/>
    </location>
</feature>
<dbReference type="PROSITE" id="PS50113">
    <property type="entry name" value="PAC"/>
    <property type="match status" value="2"/>
</dbReference>
<keyword evidence="14" id="KW-0067">ATP-binding</keyword>
<accession>A0ABY5VH77</accession>
<protein>
    <recommendedName>
        <fullName evidence="3">Stage 0 sporulation protein A homolog</fullName>
        <ecNumber evidence="2">2.7.13.3</ecNumber>
    </recommendedName>
</protein>
<dbReference type="NCBIfam" id="TIGR00229">
    <property type="entry name" value="sensory_box"/>
    <property type="match status" value="2"/>
</dbReference>
<feature type="domain" description="Histidine kinase" evidence="10">
    <location>
        <begin position="683"/>
        <end position="906"/>
    </location>
</feature>
<dbReference type="GO" id="GO:0005524">
    <property type="term" value="F:ATP binding"/>
    <property type="evidence" value="ECO:0007669"/>
    <property type="project" value="UniProtKB-KW"/>
</dbReference>
<dbReference type="InterPro" id="IPR001789">
    <property type="entry name" value="Sig_transdc_resp-reg_receiver"/>
</dbReference>
<dbReference type="InterPro" id="IPR003594">
    <property type="entry name" value="HATPase_dom"/>
</dbReference>
<dbReference type="Pfam" id="PF00072">
    <property type="entry name" value="Response_reg"/>
    <property type="match status" value="1"/>
</dbReference>
<dbReference type="InterPro" id="IPR035965">
    <property type="entry name" value="PAS-like_dom_sf"/>
</dbReference>
<dbReference type="Pfam" id="PF13474">
    <property type="entry name" value="SnoaL_3"/>
    <property type="match status" value="1"/>
</dbReference>
<name>A0ABY5VH77_9FIRM</name>
<dbReference type="SUPFAM" id="SSF52172">
    <property type="entry name" value="CheY-like"/>
    <property type="match status" value="1"/>
</dbReference>
<dbReference type="SMART" id="SM00086">
    <property type="entry name" value="PAC"/>
    <property type="match status" value="2"/>
</dbReference>
<evidence type="ECO:0000256" key="3">
    <source>
        <dbReference type="ARBA" id="ARBA00018672"/>
    </source>
</evidence>
<dbReference type="PROSITE" id="PS50112">
    <property type="entry name" value="PAS"/>
    <property type="match status" value="1"/>
</dbReference>
<dbReference type="Gene3D" id="3.30.565.10">
    <property type="entry name" value="Histidine kinase-like ATPase, C-terminal domain"/>
    <property type="match status" value="1"/>
</dbReference>
<dbReference type="SUPFAM" id="SSF55874">
    <property type="entry name" value="ATPase domain of HSP90 chaperone/DNA topoisomerase II/histidine kinase"/>
    <property type="match status" value="1"/>
</dbReference>
<keyword evidence="15" id="KW-1185">Reference proteome</keyword>
<dbReference type="InterPro" id="IPR036890">
    <property type="entry name" value="HATPase_C_sf"/>
</dbReference>
<dbReference type="Pfam" id="PF02518">
    <property type="entry name" value="HATPase_c"/>
    <property type="match status" value="1"/>
</dbReference>
<evidence type="ECO:0000256" key="6">
    <source>
        <dbReference type="ARBA" id="ARBA00022777"/>
    </source>
</evidence>
<dbReference type="CDD" id="cd00130">
    <property type="entry name" value="PAS"/>
    <property type="match status" value="2"/>
</dbReference>
<dbReference type="InterPro" id="IPR000014">
    <property type="entry name" value="PAS"/>
</dbReference>
<dbReference type="Pfam" id="PF08447">
    <property type="entry name" value="PAS_3"/>
    <property type="match status" value="2"/>
</dbReference>
<dbReference type="SMART" id="SM00387">
    <property type="entry name" value="HATPase_c"/>
    <property type="match status" value="1"/>
</dbReference>
<proteinExistence type="predicted"/>
<dbReference type="InterPro" id="IPR005467">
    <property type="entry name" value="His_kinase_dom"/>
</dbReference>
<dbReference type="PROSITE" id="PS50110">
    <property type="entry name" value="RESPONSE_REGULATORY"/>
    <property type="match status" value="1"/>
</dbReference>
<dbReference type="CDD" id="cd17546">
    <property type="entry name" value="REC_hyHK_CKI1_RcsC-like"/>
    <property type="match status" value="1"/>
</dbReference>
<organism evidence="14 15">
    <name type="scientific">Ruminococcus gauvreauii</name>
    <dbReference type="NCBI Taxonomy" id="438033"/>
    <lineage>
        <taxon>Bacteria</taxon>
        <taxon>Bacillati</taxon>
        <taxon>Bacillota</taxon>
        <taxon>Clostridia</taxon>
        <taxon>Eubacteriales</taxon>
        <taxon>Oscillospiraceae</taxon>
        <taxon>Ruminococcus</taxon>
    </lineage>
</organism>
<evidence type="ECO:0000259" key="10">
    <source>
        <dbReference type="PROSITE" id="PS50109"/>
    </source>
</evidence>